<reference evidence="1" key="1">
    <citation type="submission" date="2018-05" db="EMBL/GenBank/DDBJ databases">
        <authorList>
            <person name="Lanie J.A."/>
            <person name="Ng W.-L."/>
            <person name="Kazmierczak K.M."/>
            <person name="Andrzejewski T.M."/>
            <person name="Davidsen T.M."/>
            <person name="Wayne K.J."/>
            <person name="Tettelin H."/>
            <person name="Glass J.I."/>
            <person name="Rusch D."/>
            <person name="Podicherti R."/>
            <person name="Tsui H.-C.T."/>
            <person name="Winkler M.E."/>
        </authorList>
    </citation>
    <scope>NUCLEOTIDE SEQUENCE</scope>
</reference>
<accession>A0A381X3C9</accession>
<dbReference type="EMBL" id="UINC01013759">
    <property type="protein sequence ID" value="SVA59225.1"/>
    <property type="molecule type" value="Genomic_DNA"/>
</dbReference>
<organism evidence="1">
    <name type="scientific">marine metagenome</name>
    <dbReference type="NCBI Taxonomy" id="408172"/>
    <lineage>
        <taxon>unclassified sequences</taxon>
        <taxon>metagenomes</taxon>
        <taxon>ecological metagenomes</taxon>
    </lineage>
</organism>
<gene>
    <name evidence="1" type="ORF">METZ01_LOCUS112079</name>
</gene>
<proteinExistence type="predicted"/>
<evidence type="ECO:0000313" key="1">
    <source>
        <dbReference type="EMBL" id="SVA59225.1"/>
    </source>
</evidence>
<sequence>MLEKLHYLDRPFVASKISFGKTYNSDDFSYYVNRDVVEGDLRKDWIGSKARHYLIMTRTISRCEFLDSEG</sequence>
<dbReference type="AlphaFoldDB" id="A0A381X3C9"/>
<protein>
    <submittedName>
        <fullName evidence="1">Uncharacterized protein</fullName>
    </submittedName>
</protein>
<name>A0A381X3C9_9ZZZZ</name>